<dbReference type="Proteomes" id="UP000294739">
    <property type="component" value="Unassembled WGS sequence"/>
</dbReference>
<dbReference type="OrthoDB" id="9799448at2"/>
<evidence type="ECO:0000256" key="7">
    <source>
        <dbReference type="ARBA" id="ARBA00038093"/>
    </source>
</evidence>
<evidence type="ECO:0000256" key="8">
    <source>
        <dbReference type="HAMAP-Rule" id="MF_00265"/>
    </source>
</evidence>
<keyword evidence="6 8" id="KW-0460">Magnesium</keyword>
<name>A0A4R5DI30_9ACTN</name>
<dbReference type="PANTHER" id="PTHR33653">
    <property type="entry name" value="RIBONUCLEASE VAPC2"/>
    <property type="match status" value="1"/>
</dbReference>
<evidence type="ECO:0000256" key="2">
    <source>
        <dbReference type="ARBA" id="ARBA00022649"/>
    </source>
</evidence>
<sequence>MVRTRRRALADTSVFIGVETTRFDVSRFDDHEWAVSAVTVGELRLGVLQARDPEAVARRLSTYQLVQRFEPLPVDEATSEAWALLVSRLRAAGRKAPINDTWIAATAIARGVPVVTQDSDYDAMPDLEVIKI</sequence>
<dbReference type="SUPFAM" id="SSF88723">
    <property type="entry name" value="PIN domain-like"/>
    <property type="match status" value="1"/>
</dbReference>
<dbReference type="GO" id="GO:0090729">
    <property type="term" value="F:toxin activity"/>
    <property type="evidence" value="ECO:0007669"/>
    <property type="project" value="UniProtKB-KW"/>
</dbReference>
<dbReference type="CDD" id="cd18768">
    <property type="entry name" value="PIN_MtVapC4-C5-like"/>
    <property type="match status" value="1"/>
</dbReference>
<dbReference type="GO" id="GO:0000287">
    <property type="term" value="F:magnesium ion binding"/>
    <property type="evidence" value="ECO:0007669"/>
    <property type="project" value="UniProtKB-UniRule"/>
</dbReference>
<dbReference type="InterPro" id="IPR050556">
    <property type="entry name" value="Type_II_TA_system_RNase"/>
</dbReference>
<evidence type="ECO:0000256" key="6">
    <source>
        <dbReference type="ARBA" id="ARBA00022842"/>
    </source>
</evidence>
<dbReference type="GO" id="GO:0004540">
    <property type="term" value="F:RNA nuclease activity"/>
    <property type="evidence" value="ECO:0007669"/>
    <property type="project" value="InterPro"/>
</dbReference>
<evidence type="ECO:0000313" key="11">
    <source>
        <dbReference type="Proteomes" id="UP000294739"/>
    </source>
</evidence>
<keyword evidence="8" id="KW-0800">Toxin</keyword>
<comment type="cofactor">
    <cofactor evidence="1 8">
        <name>Mg(2+)</name>
        <dbReference type="ChEBI" id="CHEBI:18420"/>
    </cofactor>
</comment>
<dbReference type="EC" id="3.1.-.-" evidence="8"/>
<evidence type="ECO:0000256" key="3">
    <source>
        <dbReference type="ARBA" id="ARBA00022722"/>
    </source>
</evidence>
<keyword evidence="3 8" id="KW-0540">Nuclease</keyword>
<dbReference type="PANTHER" id="PTHR33653:SF1">
    <property type="entry name" value="RIBONUCLEASE VAPC2"/>
    <property type="match status" value="1"/>
</dbReference>
<comment type="caution">
    <text evidence="10">The sequence shown here is derived from an EMBL/GenBank/DDBJ whole genome shotgun (WGS) entry which is preliminary data.</text>
</comment>
<evidence type="ECO:0000256" key="5">
    <source>
        <dbReference type="ARBA" id="ARBA00022801"/>
    </source>
</evidence>
<evidence type="ECO:0000313" key="10">
    <source>
        <dbReference type="EMBL" id="TDE13549.1"/>
    </source>
</evidence>
<organism evidence="10 11">
    <name type="scientific">Jiangella asiatica</name>
    <dbReference type="NCBI Taxonomy" id="2530372"/>
    <lineage>
        <taxon>Bacteria</taxon>
        <taxon>Bacillati</taxon>
        <taxon>Actinomycetota</taxon>
        <taxon>Actinomycetes</taxon>
        <taxon>Jiangellales</taxon>
        <taxon>Jiangellaceae</taxon>
        <taxon>Jiangella</taxon>
    </lineage>
</organism>
<reference evidence="10 11" key="1">
    <citation type="submission" date="2019-03" db="EMBL/GenBank/DDBJ databases">
        <title>Draft genome sequences of novel Actinobacteria.</title>
        <authorList>
            <person name="Sahin N."/>
            <person name="Ay H."/>
            <person name="Saygin H."/>
        </authorList>
    </citation>
    <scope>NUCLEOTIDE SEQUENCE [LARGE SCALE GENOMIC DNA]</scope>
    <source>
        <strain evidence="10 11">5K138</strain>
    </source>
</reference>
<gene>
    <name evidence="8" type="primary">vapC</name>
    <name evidence="10" type="ORF">E1269_05840</name>
</gene>
<keyword evidence="2 8" id="KW-1277">Toxin-antitoxin system</keyword>
<dbReference type="InterPro" id="IPR029060">
    <property type="entry name" value="PIN-like_dom_sf"/>
</dbReference>
<protein>
    <recommendedName>
        <fullName evidence="8">Ribonuclease VapC</fullName>
        <shortName evidence="8">RNase VapC</shortName>
        <ecNumber evidence="8">3.1.-.-</ecNumber>
    </recommendedName>
    <alternativeName>
        <fullName evidence="8">Toxin VapC</fullName>
    </alternativeName>
</protein>
<dbReference type="Pfam" id="PF01850">
    <property type="entry name" value="PIN"/>
    <property type="match status" value="1"/>
</dbReference>
<dbReference type="Gene3D" id="3.40.50.1010">
    <property type="entry name" value="5'-nuclease"/>
    <property type="match status" value="1"/>
</dbReference>
<feature type="domain" description="PIN" evidence="9">
    <location>
        <begin position="9"/>
        <end position="125"/>
    </location>
</feature>
<comment type="similarity">
    <text evidence="7 8">Belongs to the PINc/VapC protein family.</text>
</comment>
<keyword evidence="4 8" id="KW-0479">Metal-binding</keyword>
<evidence type="ECO:0000256" key="1">
    <source>
        <dbReference type="ARBA" id="ARBA00001946"/>
    </source>
</evidence>
<comment type="function">
    <text evidence="8">Toxic component of a toxin-antitoxin (TA) system. An RNase.</text>
</comment>
<dbReference type="RefSeq" id="WP_131892322.1">
    <property type="nucleotide sequence ID" value="NZ_SMKZ01000005.1"/>
</dbReference>
<dbReference type="HAMAP" id="MF_00265">
    <property type="entry name" value="VapC_Nob1"/>
    <property type="match status" value="1"/>
</dbReference>
<proteinExistence type="inferred from homology"/>
<keyword evidence="11" id="KW-1185">Reference proteome</keyword>
<dbReference type="InParanoid" id="A0A4R5DI30"/>
<dbReference type="InterPro" id="IPR022907">
    <property type="entry name" value="VapC_family"/>
</dbReference>
<dbReference type="EMBL" id="SMKZ01000005">
    <property type="protein sequence ID" value="TDE13549.1"/>
    <property type="molecule type" value="Genomic_DNA"/>
</dbReference>
<dbReference type="InterPro" id="IPR002716">
    <property type="entry name" value="PIN_dom"/>
</dbReference>
<evidence type="ECO:0000256" key="4">
    <source>
        <dbReference type="ARBA" id="ARBA00022723"/>
    </source>
</evidence>
<feature type="binding site" evidence="8">
    <location>
        <position position="11"/>
    </location>
    <ligand>
        <name>Mg(2+)</name>
        <dbReference type="ChEBI" id="CHEBI:18420"/>
    </ligand>
</feature>
<evidence type="ECO:0000259" key="9">
    <source>
        <dbReference type="Pfam" id="PF01850"/>
    </source>
</evidence>
<dbReference type="AlphaFoldDB" id="A0A4R5DI30"/>
<feature type="binding site" evidence="8">
    <location>
        <position position="100"/>
    </location>
    <ligand>
        <name>Mg(2+)</name>
        <dbReference type="ChEBI" id="CHEBI:18420"/>
    </ligand>
</feature>
<keyword evidence="5 8" id="KW-0378">Hydrolase</keyword>
<accession>A0A4R5DI30</accession>
<dbReference type="GO" id="GO:0016787">
    <property type="term" value="F:hydrolase activity"/>
    <property type="evidence" value="ECO:0007669"/>
    <property type="project" value="UniProtKB-KW"/>
</dbReference>